<dbReference type="InterPro" id="IPR005625">
    <property type="entry name" value="PepSY-ass_TM"/>
</dbReference>
<reference evidence="2 3" key="1">
    <citation type="submission" date="2019-07" db="EMBL/GenBank/DDBJ databases">
        <title>Ln-dependent methylotrophs.</title>
        <authorList>
            <person name="Tani A."/>
        </authorList>
    </citation>
    <scope>NUCLEOTIDE SEQUENCE [LARGE SCALE GENOMIC DNA]</scope>
    <source>
        <strain evidence="2 3">SM89A</strain>
    </source>
</reference>
<dbReference type="Proteomes" id="UP000316781">
    <property type="component" value="Unassembled WGS sequence"/>
</dbReference>
<organism evidence="2 3">
    <name type="scientific">Methylosinus sporium</name>
    <dbReference type="NCBI Taxonomy" id="428"/>
    <lineage>
        <taxon>Bacteria</taxon>
        <taxon>Pseudomonadati</taxon>
        <taxon>Pseudomonadota</taxon>
        <taxon>Alphaproteobacteria</taxon>
        <taxon>Hyphomicrobiales</taxon>
        <taxon>Methylocystaceae</taxon>
        <taxon>Methylosinus</taxon>
    </lineage>
</organism>
<dbReference type="AlphaFoldDB" id="A0A549T0Z5"/>
<protein>
    <submittedName>
        <fullName evidence="2">PepSY domain-containing protein</fullName>
    </submittedName>
</protein>
<keyword evidence="1" id="KW-0812">Transmembrane</keyword>
<feature type="transmembrane region" description="Helical" evidence="1">
    <location>
        <begin position="154"/>
        <end position="175"/>
    </location>
</feature>
<sequence length="381" mass="41628">MVAGLAAAAWTPRLRRAFISLHRWIGLIAGPLLALIGLTGSFNVFYREIDAALNPTLYQPLGPERNVTAAEAMRAAAAVDPAPITSIIFPDQTWPVWITIHAHGKGGHAKLWTTMVDPSNAKALGRRDYTDSFAFTIYRLHSAALLHDWWGKELVGALGIGLLLSALSGLFLWWPRPGRRIWRSMSIRRGVSPQRLIIDLHNATGSWMLPALILIAVAGIGIVFPNGVRPIIGLFSVATPYPSPKAAPPAKEAPMLSSDQIVELARAAKPGLDIAVLNPPVEARNTWRVLFRPPGADPALRSRGAVWLDPWTGAIVHDRTPDAMSMGDRYVTEQLWLHNGATFGAIGRLLVFAAGFAPLALFLSGFMAWRSRRLARRALLR</sequence>
<proteinExistence type="predicted"/>
<feature type="transmembrane region" description="Helical" evidence="1">
    <location>
        <begin position="196"/>
        <end position="224"/>
    </location>
</feature>
<comment type="caution">
    <text evidence="2">The sequence shown here is derived from an EMBL/GenBank/DDBJ whole genome shotgun (WGS) entry which is preliminary data.</text>
</comment>
<feature type="transmembrane region" description="Helical" evidence="1">
    <location>
        <begin position="24"/>
        <end position="46"/>
    </location>
</feature>
<evidence type="ECO:0000313" key="2">
    <source>
        <dbReference type="EMBL" id="TRL35546.1"/>
    </source>
</evidence>
<name>A0A549T0Z5_METSR</name>
<feature type="transmembrane region" description="Helical" evidence="1">
    <location>
        <begin position="345"/>
        <end position="369"/>
    </location>
</feature>
<dbReference type="Pfam" id="PF03929">
    <property type="entry name" value="PepSY_TM"/>
    <property type="match status" value="1"/>
</dbReference>
<dbReference type="EMBL" id="VJMF01000029">
    <property type="protein sequence ID" value="TRL35546.1"/>
    <property type="molecule type" value="Genomic_DNA"/>
</dbReference>
<gene>
    <name evidence="2" type="ORF">FM996_07345</name>
</gene>
<evidence type="ECO:0000313" key="3">
    <source>
        <dbReference type="Proteomes" id="UP000316781"/>
    </source>
</evidence>
<evidence type="ECO:0000256" key="1">
    <source>
        <dbReference type="SAM" id="Phobius"/>
    </source>
</evidence>
<dbReference type="PANTHER" id="PTHR34219">
    <property type="entry name" value="IRON-REGULATED INNER MEMBRANE PROTEIN-RELATED"/>
    <property type="match status" value="1"/>
</dbReference>
<keyword evidence="1" id="KW-1133">Transmembrane helix</keyword>
<accession>A0A549T0Z5</accession>
<keyword evidence="1" id="KW-0472">Membrane</keyword>
<dbReference type="RefSeq" id="WP_142862460.1">
    <property type="nucleotide sequence ID" value="NZ_VJMF01000029.1"/>
</dbReference>